<name>A0A2H3E540_ARMGA</name>
<dbReference type="AlphaFoldDB" id="A0A2H3E540"/>
<sequence length="178" mass="20336">MSFIFGKAAGHWSFLLCSRFQCEPVKRRYCWRLLSIGPCIRTVLYGNMASITAVDAYLCGGATGLECMFLRSVCALHSLSCYFRPLSLFIDLENRQFVVMIYPGNVKLPSHSQYSHIYSCEGHNCLDRSCQRSRLHPQYTVVYGRCAVLAPNLIFRHCHICDLYPQPQTIYSSPLIFS</sequence>
<dbReference type="InParanoid" id="A0A2H3E540"/>
<gene>
    <name evidence="1" type="ORF">ARMGADRAFT_590220</name>
</gene>
<accession>A0A2H3E540</accession>
<organism evidence="1 2">
    <name type="scientific">Armillaria gallica</name>
    <name type="common">Bulbous honey fungus</name>
    <name type="synonym">Armillaria bulbosa</name>
    <dbReference type="NCBI Taxonomy" id="47427"/>
    <lineage>
        <taxon>Eukaryota</taxon>
        <taxon>Fungi</taxon>
        <taxon>Dikarya</taxon>
        <taxon>Basidiomycota</taxon>
        <taxon>Agaricomycotina</taxon>
        <taxon>Agaricomycetes</taxon>
        <taxon>Agaricomycetidae</taxon>
        <taxon>Agaricales</taxon>
        <taxon>Marasmiineae</taxon>
        <taxon>Physalacriaceae</taxon>
        <taxon>Armillaria</taxon>
    </lineage>
</organism>
<dbReference type="Proteomes" id="UP000217790">
    <property type="component" value="Unassembled WGS sequence"/>
</dbReference>
<protein>
    <submittedName>
        <fullName evidence="1">Uncharacterized protein</fullName>
    </submittedName>
</protein>
<evidence type="ECO:0000313" key="1">
    <source>
        <dbReference type="EMBL" id="PBK98832.1"/>
    </source>
</evidence>
<evidence type="ECO:0000313" key="2">
    <source>
        <dbReference type="Proteomes" id="UP000217790"/>
    </source>
</evidence>
<proteinExistence type="predicted"/>
<keyword evidence="2" id="KW-1185">Reference proteome</keyword>
<dbReference type="EMBL" id="KZ293648">
    <property type="protein sequence ID" value="PBK98832.1"/>
    <property type="molecule type" value="Genomic_DNA"/>
</dbReference>
<reference evidence="2" key="1">
    <citation type="journal article" date="2017" name="Nat. Ecol. Evol.">
        <title>Genome expansion and lineage-specific genetic innovations in the forest pathogenic fungi Armillaria.</title>
        <authorList>
            <person name="Sipos G."/>
            <person name="Prasanna A.N."/>
            <person name="Walter M.C."/>
            <person name="O'Connor E."/>
            <person name="Balint B."/>
            <person name="Krizsan K."/>
            <person name="Kiss B."/>
            <person name="Hess J."/>
            <person name="Varga T."/>
            <person name="Slot J."/>
            <person name="Riley R."/>
            <person name="Boka B."/>
            <person name="Rigling D."/>
            <person name="Barry K."/>
            <person name="Lee J."/>
            <person name="Mihaltcheva S."/>
            <person name="LaButti K."/>
            <person name="Lipzen A."/>
            <person name="Waldron R."/>
            <person name="Moloney N.M."/>
            <person name="Sperisen C."/>
            <person name="Kredics L."/>
            <person name="Vagvoelgyi C."/>
            <person name="Patrignani A."/>
            <person name="Fitzpatrick D."/>
            <person name="Nagy I."/>
            <person name="Doyle S."/>
            <person name="Anderson J.B."/>
            <person name="Grigoriev I.V."/>
            <person name="Gueldener U."/>
            <person name="Muensterkoetter M."/>
            <person name="Nagy L.G."/>
        </authorList>
    </citation>
    <scope>NUCLEOTIDE SEQUENCE [LARGE SCALE GENOMIC DNA]</scope>
    <source>
        <strain evidence="2">Ar21-2</strain>
    </source>
</reference>